<dbReference type="SUPFAM" id="SSF47413">
    <property type="entry name" value="lambda repressor-like DNA-binding domains"/>
    <property type="match status" value="1"/>
</dbReference>
<protein>
    <submittedName>
        <fullName evidence="3">Helix-turn-helix transcriptional regulator</fullName>
    </submittedName>
</protein>
<dbReference type="PANTHER" id="PTHR46797:SF1">
    <property type="entry name" value="METHYLPHOSPHONATE SYNTHASE"/>
    <property type="match status" value="1"/>
</dbReference>
<evidence type="ECO:0000313" key="4">
    <source>
        <dbReference type="Proteomes" id="UP000745577"/>
    </source>
</evidence>
<dbReference type="GO" id="GO:0003700">
    <property type="term" value="F:DNA-binding transcription factor activity"/>
    <property type="evidence" value="ECO:0007669"/>
    <property type="project" value="TreeGrafter"/>
</dbReference>
<dbReference type="Proteomes" id="UP000745577">
    <property type="component" value="Unassembled WGS sequence"/>
</dbReference>
<dbReference type="EMBL" id="JAGQLL010000048">
    <property type="protein sequence ID" value="MCA9380333.1"/>
    <property type="molecule type" value="Genomic_DNA"/>
</dbReference>
<dbReference type="PANTHER" id="PTHR46797">
    <property type="entry name" value="HTH-TYPE TRANSCRIPTIONAL REGULATOR"/>
    <property type="match status" value="1"/>
</dbReference>
<proteinExistence type="predicted"/>
<dbReference type="SMART" id="SM00530">
    <property type="entry name" value="HTH_XRE"/>
    <property type="match status" value="1"/>
</dbReference>
<comment type="caution">
    <text evidence="3">The sequence shown here is derived from an EMBL/GenBank/DDBJ whole genome shotgun (WGS) entry which is preliminary data.</text>
</comment>
<dbReference type="GO" id="GO:0005829">
    <property type="term" value="C:cytosol"/>
    <property type="evidence" value="ECO:0007669"/>
    <property type="project" value="TreeGrafter"/>
</dbReference>
<name>A0A955IBN8_9BACT</name>
<reference evidence="3" key="2">
    <citation type="journal article" date="2021" name="Microbiome">
        <title>Successional dynamics and alternative stable states in a saline activated sludge microbial community over 9 years.</title>
        <authorList>
            <person name="Wang Y."/>
            <person name="Ye J."/>
            <person name="Ju F."/>
            <person name="Liu L."/>
            <person name="Boyd J.A."/>
            <person name="Deng Y."/>
            <person name="Parks D.H."/>
            <person name="Jiang X."/>
            <person name="Yin X."/>
            <person name="Woodcroft B.J."/>
            <person name="Tyson G.W."/>
            <person name="Hugenholtz P."/>
            <person name="Polz M.F."/>
            <person name="Zhang T."/>
        </authorList>
    </citation>
    <scope>NUCLEOTIDE SEQUENCE</scope>
    <source>
        <strain evidence="3">HKST-UBA15</strain>
    </source>
</reference>
<evidence type="ECO:0000259" key="2">
    <source>
        <dbReference type="PROSITE" id="PS50943"/>
    </source>
</evidence>
<dbReference type="GO" id="GO:0003677">
    <property type="term" value="F:DNA binding"/>
    <property type="evidence" value="ECO:0007669"/>
    <property type="project" value="UniProtKB-KW"/>
</dbReference>
<dbReference type="PROSITE" id="PS50943">
    <property type="entry name" value="HTH_CROC1"/>
    <property type="match status" value="1"/>
</dbReference>
<dbReference type="CDD" id="cd00093">
    <property type="entry name" value="HTH_XRE"/>
    <property type="match status" value="1"/>
</dbReference>
<sequence length="103" mass="11661">MNNIGAKIKTAREDAKMSQLQVAVALSVSDKTISGYESNRICPPIDKLQQISDLLKKPITFFLENDTKDYKIASRLTAVEIALRDIRQELREIKVLSQKNNLD</sequence>
<keyword evidence="1" id="KW-0238">DNA-binding</keyword>
<dbReference type="InterPro" id="IPR010982">
    <property type="entry name" value="Lambda_DNA-bd_dom_sf"/>
</dbReference>
<evidence type="ECO:0000313" key="3">
    <source>
        <dbReference type="EMBL" id="MCA9380333.1"/>
    </source>
</evidence>
<dbReference type="InterPro" id="IPR050807">
    <property type="entry name" value="TransReg_Diox_bact_type"/>
</dbReference>
<reference evidence="3" key="1">
    <citation type="submission" date="2020-04" db="EMBL/GenBank/DDBJ databases">
        <authorList>
            <person name="Zhang T."/>
        </authorList>
    </citation>
    <scope>NUCLEOTIDE SEQUENCE</scope>
    <source>
        <strain evidence="3">HKST-UBA15</strain>
    </source>
</reference>
<evidence type="ECO:0000256" key="1">
    <source>
        <dbReference type="ARBA" id="ARBA00023125"/>
    </source>
</evidence>
<dbReference type="InterPro" id="IPR001387">
    <property type="entry name" value="Cro/C1-type_HTH"/>
</dbReference>
<dbReference type="Pfam" id="PF01381">
    <property type="entry name" value="HTH_3"/>
    <property type="match status" value="1"/>
</dbReference>
<feature type="domain" description="HTH cro/C1-type" evidence="2">
    <location>
        <begin position="8"/>
        <end position="62"/>
    </location>
</feature>
<gene>
    <name evidence="3" type="ORF">KC675_04105</name>
</gene>
<accession>A0A955IBN8</accession>
<organism evidence="3 4">
    <name type="scientific">Candidatus Dojkabacteria bacterium</name>
    <dbReference type="NCBI Taxonomy" id="2099670"/>
    <lineage>
        <taxon>Bacteria</taxon>
        <taxon>Candidatus Dojkabacteria</taxon>
    </lineage>
</organism>
<dbReference type="Gene3D" id="1.10.260.40">
    <property type="entry name" value="lambda repressor-like DNA-binding domains"/>
    <property type="match status" value="1"/>
</dbReference>
<dbReference type="AlphaFoldDB" id="A0A955IBN8"/>